<evidence type="ECO:0000256" key="1">
    <source>
        <dbReference type="ARBA" id="ARBA00023015"/>
    </source>
</evidence>
<dbReference type="PANTHER" id="PTHR43280">
    <property type="entry name" value="ARAC-FAMILY TRANSCRIPTIONAL REGULATOR"/>
    <property type="match status" value="1"/>
</dbReference>
<name>A0A559JIP9_9BACL</name>
<dbReference type="AlphaFoldDB" id="A0A559JIP9"/>
<dbReference type="SMART" id="SM00342">
    <property type="entry name" value="HTH_ARAC"/>
    <property type="match status" value="1"/>
</dbReference>
<dbReference type="PROSITE" id="PS50983">
    <property type="entry name" value="FE_B12_PBP"/>
    <property type="match status" value="1"/>
</dbReference>
<keyword evidence="7" id="KW-1185">Reference proteome</keyword>
<organism evidence="6 7">
    <name type="scientific">Cohnella terricola</name>
    <dbReference type="NCBI Taxonomy" id="1289167"/>
    <lineage>
        <taxon>Bacteria</taxon>
        <taxon>Bacillati</taxon>
        <taxon>Bacillota</taxon>
        <taxon>Bacilli</taxon>
        <taxon>Bacillales</taxon>
        <taxon>Paenibacillaceae</taxon>
        <taxon>Cohnella</taxon>
    </lineage>
</organism>
<dbReference type="OrthoDB" id="2660924at2"/>
<keyword evidence="2" id="KW-0238">DNA-binding</keyword>
<feature type="domain" description="HTH araC/xylS-type" evidence="4">
    <location>
        <begin position="217"/>
        <end position="315"/>
    </location>
</feature>
<gene>
    <name evidence="6" type="ORF">FPZ45_12430</name>
</gene>
<dbReference type="PROSITE" id="PS00041">
    <property type="entry name" value="HTH_ARAC_FAMILY_1"/>
    <property type="match status" value="1"/>
</dbReference>
<dbReference type="GO" id="GO:0043565">
    <property type="term" value="F:sequence-specific DNA binding"/>
    <property type="evidence" value="ECO:0007669"/>
    <property type="project" value="InterPro"/>
</dbReference>
<dbReference type="EMBL" id="VNJJ01000006">
    <property type="protein sequence ID" value="TVX99753.1"/>
    <property type="molecule type" value="Genomic_DNA"/>
</dbReference>
<reference evidence="6 7" key="1">
    <citation type="submission" date="2019-07" db="EMBL/GenBank/DDBJ databases">
        <authorList>
            <person name="Kim J."/>
        </authorList>
    </citation>
    <scope>NUCLEOTIDE SEQUENCE [LARGE SCALE GENOMIC DNA]</scope>
    <source>
        <strain evidence="6 7">G13</strain>
    </source>
</reference>
<evidence type="ECO:0000259" key="4">
    <source>
        <dbReference type="PROSITE" id="PS01124"/>
    </source>
</evidence>
<evidence type="ECO:0000256" key="2">
    <source>
        <dbReference type="ARBA" id="ARBA00023125"/>
    </source>
</evidence>
<evidence type="ECO:0000259" key="5">
    <source>
        <dbReference type="PROSITE" id="PS50983"/>
    </source>
</evidence>
<dbReference type="InterPro" id="IPR018062">
    <property type="entry name" value="HTH_AraC-typ_CS"/>
</dbReference>
<feature type="domain" description="Fe/B12 periplasmic-binding" evidence="5">
    <location>
        <begin position="319"/>
        <end position="576"/>
    </location>
</feature>
<evidence type="ECO:0000313" key="7">
    <source>
        <dbReference type="Proteomes" id="UP000316330"/>
    </source>
</evidence>
<dbReference type="GO" id="GO:0003700">
    <property type="term" value="F:DNA-binding transcription factor activity"/>
    <property type="evidence" value="ECO:0007669"/>
    <property type="project" value="InterPro"/>
</dbReference>
<dbReference type="Gene3D" id="3.40.50.1980">
    <property type="entry name" value="Nitrogenase molybdenum iron protein domain"/>
    <property type="match status" value="2"/>
</dbReference>
<dbReference type="SUPFAM" id="SSF46689">
    <property type="entry name" value="Homeodomain-like"/>
    <property type="match status" value="2"/>
</dbReference>
<dbReference type="Proteomes" id="UP000316330">
    <property type="component" value="Unassembled WGS sequence"/>
</dbReference>
<keyword evidence="1" id="KW-0805">Transcription regulation</keyword>
<dbReference type="Gene3D" id="1.10.10.60">
    <property type="entry name" value="Homeodomain-like"/>
    <property type="match status" value="2"/>
</dbReference>
<evidence type="ECO:0000313" key="6">
    <source>
        <dbReference type="EMBL" id="TVX99753.1"/>
    </source>
</evidence>
<dbReference type="Pfam" id="PF12833">
    <property type="entry name" value="HTH_18"/>
    <property type="match status" value="1"/>
</dbReference>
<dbReference type="Pfam" id="PF01497">
    <property type="entry name" value="Peripla_BP_2"/>
    <property type="match status" value="1"/>
</dbReference>
<evidence type="ECO:0000256" key="3">
    <source>
        <dbReference type="ARBA" id="ARBA00023163"/>
    </source>
</evidence>
<sequence>MTSCPLAPNWRMRFGCFQIKGRSQEGARGVLPQDEELPFSRPEVEVILSNARNSSTRLSTVYVWEEIRIENCEPLSRRQLRQTGRHTMIVSREGAGSLITGGREFCLEFGKSFIFPPGIAMELDNSSEYPLSAYVLEFLPVSLRKKRHKTVVSLPEGEYRIVPFARMIESARALFENRHLKEEADQYGNHLLFQEMIHLALKAEEKGRDDDAARAVNRTINYIETSYSLDLSLAQLAEMSSMSTRHYSRLFRKMTGKSPIEYLIEQRLNRAKRLLLTSGDSIQEIAASTGFRDPFHFSRSFKRYTSVSPRVYVHLRKENIRVAAMQYLGEMLALGVKPAGAPEKLLAGGYFRGMTEGIARIGNSVVQPDLASLTELKPDVILTFDGHHYEDYAKIAPSLSVPWSMPFFERFRYIAEWIGRSREAEKWIADYSERLERTREIAEKKLGGATASFFWTRGLPRNFQVYYDMPILYRDLKLASPSIVSSVRTKGGYPFKEDIPLKEIRRYSGDHLFVVVSDDPDSVRDMRSLNESPIWRDLPAVKKNQVYSLTTDWLMEDPISLSGQLVDVARMLGLSQADR</sequence>
<dbReference type="InterPro" id="IPR009057">
    <property type="entry name" value="Homeodomain-like_sf"/>
</dbReference>
<keyword evidence="3" id="KW-0804">Transcription</keyword>
<dbReference type="InterPro" id="IPR002491">
    <property type="entry name" value="ABC_transptr_periplasmic_BD"/>
</dbReference>
<accession>A0A559JIP9</accession>
<dbReference type="InterPro" id="IPR018060">
    <property type="entry name" value="HTH_AraC"/>
</dbReference>
<dbReference type="PANTHER" id="PTHR43280:SF28">
    <property type="entry name" value="HTH-TYPE TRANSCRIPTIONAL ACTIVATOR RHAS"/>
    <property type="match status" value="1"/>
</dbReference>
<comment type="caution">
    <text evidence="6">The sequence shown here is derived from an EMBL/GenBank/DDBJ whole genome shotgun (WGS) entry which is preliminary data.</text>
</comment>
<proteinExistence type="predicted"/>
<dbReference type="PROSITE" id="PS01124">
    <property type="entry name" value="HTH_ARAC_FAMILY_2"/>
    <property type="match status" value="1"/>
</dbReference>
<protein>
    <submittedName>
        <fullName evidence="6">Helix-turn-helix domain-containing protein</fullName>
    </submittedName>
</protein>
<dbReference type="SUPFAM" id="SSF53807">
    <property type="entry name" value="Helical backbone' metal receptor"/>
    <property type="match status" value="1"/>
</dbReference>